<evidence type="ECO:0000256" key="5">
    <source>
        <dbReference type="ARBA" id="ARBA00022723"/>
    </source>
</evidence>
<evidence type="ECO:0000313" key="14">
    <source>
        <dbReference type="Proteomes" id="UP001370490"/>
    </source>
</evidence>
<keyword evidence="8" id="KW-0862">Zinc</keyword>
<sequence length="217" mass="24195">MSVFGGDSWGREAQYRKRRVDDLIIDGLDSSSYKKLSNGKFTCLLCPKNPIFDSSLMLSMHNKGARHLAAAAKLKEREISIENEAKKRIALSNCPVGYAAISITSMQASKSVSRPLIQQTRKAVSEVLCKQAPQQIGDNIGCHSLGVTSGFSCNTSVFATKVAEIVPPLRKLDFQERRERELKFTAAGWKRDCTGKWFKDENVEFDSDDEDPNVCLR</sequence>
<dbReference type="GO" id="GO:0034220">
    <property type="term" value="P:monoatomic ion transmembrane transport"/>
    <property type="evidence" value="ECO:0007669"/>
    <property type="project" value="UniProtKB-KW"/>
</dbReference>
<keyword evidence="4" id="KW-0507">mRNA processing</keyword>
<dbReference type="GO" id="GO:0005681">
    <property type="term" value="C:spliceosomal complex"/>
    <property type="evidence" value="ECO:0007669"/>
    <property type="project" value="UniProtKB-KW"/>
</dbReference>
<reference evidence="13 14" key="1">
    <citation type="submission" date="2023-12" db="EMBL/GenBank/DDBJ databases">
        <title>A high-quality genome assembly for Dillenia turbinata (Dilleniales).</title>
        <authorList>
            <person name="Chanderbali A."/>
        </authorList>
    </citation>
    <scope>NUCLEOTIDE SEQUENCE [LARGE SCALE GENOMIC DNA]</scope>
    <source>
        <strain evidence="13">LSX21</strain>
        <tissue evidence="13">Leaf</tissue>
    </source>
</reference>
<dbReference type="InterPro" id="IPR031625">
    <property type="entry name" value="SCNM1_acidic"/>
</dbReference>
<keyword evidence="13" id="KW-0813">Transport</keyword>
<keyword evidence="13" id="KW-0407">Ion channel</keyword>
<comment type="subcellular location">
    <subcellularLocation>
        <location evidence="1">Nucleus speckle</location>
    </subcellularLocation>
    <subcellularLocation>
        <location evidence="2">Nucleus</location>
        <location evidence="2">Nucleoplasm</location>
    </subcellularLocation>
</comment>
<dbReference type="InterPro" id="IPR031622">
    <property type="entry name" value="Znf-SCNM1"/>
</dbReference>
<dbReference type="GO" id="GO:0008270">
    <property type="term" value="F:zinc ion binding"/>
    <property type="evidence" value="ECO:0007669"/>
    <property type="project" value="UniProtKB-KW"/>
</dbReference>
<keyword evidence="7" id="KW-0863">Zinc-finger</keyword>
<evidence type="ECO:0000256" key="9">
    <source>
        <dbReference type="ARBA" id="ARBA00023187"/>
    </source>
</evidence>
<gene>
    <name evidence="13" type="ORF">RJ641_013696</name>
</gene>
<protein>
    <recommendedName>
        <fullName evidence="3">Sodium channel modifier 1</fullName>
    </recommendedName>
</protein>
<feature type="domain" description="Sodium channel modifier 1 zinc-finger" evidence="11">
    <location>
        <begin position="43"/>
        <end position="69"/>
    </location>
</feature>
<comment type="caution">
    <text evidence="13">The sequence shown here is derived from an EMBL/GenBank/DDBJ whole genome shotgun (WGS) entry which is preliminary data.</text>
</comment>
<dbReference type="PANTHER" id="PTHR32297">
    <property type="entry name" value="SODIUM CHANNEL MODIFIER 1"/>
    <property type="match status" value="1"/>
</dbReference>
<dbReference type="GO" id="GO:0006397">
    <property type="term" value="P:mRNA processing"/>
    <property type="evidence" value="ECO:0007669"/>
    <property type="project" value="UniProtKB-KW"/>
</dbReference>
<proteinExistence type="predicted"/>
<evidence type="ECO:0000256" key="10">
    <source>
        <dbReference type="ARBA" id="ARBA00023242"/>
    </source>
</evidence>
<evidence type="ECO:0000256" key="6">
    <source>
        <dbReference type="ARBA" id="ARBA00022728"/>
    </source>
</evidence>
<dbReference type="AlphaFoldDB" id="A0AAN8WHK8"/>
<dbReference type="Pfam" id="PF15803">
    <property type="entry name" value="zf-SCNM1"/>
    <property type="match status" value="1"/>
</dbReference>
<dbReference type="GO" id="GO:0016607">
    <property type="term" value="C:nuclear speck"/>
    <property type="evidence" value="ECO:0007669"/>
    <property type="project" value="UniProtKB-SubCell"/>
</dbReference>
<keyword evidence="9" id="KW-0508">mRNA splicing</keyword>
<dbReference type="Proteomes" id="UP001370490">
    <property type="component" value="Unassembled WGS sequence"/>
</dbReference>
<dbReference type="EMBL" id="JBAMMX010000002">
    <property type="protein sequence ID" value="KAK6946152.1"/>
    <property type="molecule type" value="Genomic_DNA"/>
</dbReference>
<evidence type="ECO:0000313" key="13">
    <source>
        <dbReference type="EMBL" id="KAK6946152.1"/>
    </source>
</evidence>
<evidence type="ECO:0000256" key="7">
    <source>
        <dbReference type="ARBA" id="ARBA00022771"/>
    </source>
</evidence>
<evidence type="ECO:0000256" key="8">
    <source>
        <dbReference type="ARBA" id="ARBA00022833"/>
    </source>
</evidence>
<evidence type="ECO:0000256" key="2">
    <source>
        <dbReference type="ARBA" id="ARBA00004642"/>
    </source>
</evidence>
<keyword evidence="13" id="KW-0406">Ion transport</keyword>
<evidence type="ECO:0000259" key="11">
    <source>
        <dbReference type="Pfam" id="PF15803"/>
    </source>
</evidence>
<feature type="domain" description="Sodium channel modifier 1 acidic C-terminal" evidence="12">
    <location>
        <begin position="179"/>
        <end position="213"/>
    </location>
</feature>
<accession>A0AAN8WHK8</accession>
<evidence type="ECO:0000259" key="12">
    <source>
        <dbReference type="Pfam" id="PF15805"/>
    </source>
</evidence>
<evidence type="ECO:0000256" key="1">
    <source>
        <dbReference type="ARBA" id="ARBA00004324"/>
    </source>
</evidence>
<keyword evidence="10" id="KW-0539">Nucleus</keyword>
<keyword evidence="5" id="KW-0479">Metal-binding</keyword>
<evidence type="ECO:0000256" key="4">
    <source>
        <dbReference type="ARBA" id="ARBA00022664"/>
    </source>
</evidence>
<keyword evidence="6" id="KW-0747">Spliceosome</keyword>
<dbReference type="Pfam" id="PF15805">
    <property type="entry name" value="SCNM1_acidic"/>
    <property type="match status" value="1"/>
</dbReference>
<evidence type="ECO:0000256" key="3">
    <source>
        <dbReference type="ARBA" id="ARBA00020620"/>
    </source>
</evidence>
<keyword evidence="14" id="KW-1185">Reference proteome</keyword>
<name>A0AAN8WHK8_9MAGN</name>
<organism evidence="13 14">
    <name type="scientific">Dillenia turbinata</name>
    <dbReference type="NCBI Taxonomy" id="194707"/>
    <lineage>
        <taxon>Eukaryota</taxon>
        <taxon>Viridiplantae</taxon>
        <taxon>Streptophyta</taxon>
        <taxon>Embryophyta</taxon>
        <taxon>Tracheophyta</taxon>
        <taxon>Spermatophyta</taxon>
        <taxon>Magnoliopsida</taxon>
        <taxon>eudicotyledons</taxon>
        <taxon>Gunneridae</taxon>
        <taxon>Pentapetalae</taxon>
        <taxon>Dilleniales</taxon>
        <taxon>Dilleniaceae</taxon>
        <taxon>Dillenia</taxon>
    </lineage>
</organism>
<dbReference type="GO" id="GO:0008380">
    <property type="term" value="P:RNA splicing"/>
    <property type="evidence" value="ECO:0007669"/>
    <property type="project" value="UniProtKB-KW"/>
</dbReference>
<dbReference type="PANTHER" id="PTHR32297:SF1">
    <property type="entry name" value="SODIUM CHANNEL MODIFIER 1"/>
    <property type="match status" value="1"/>
</dbReference>
<dbReference type="InterPro" id="IPR033570">
    <property type="entry name" value="SCNM1"/>
</dbReference>